<name>A0ACC2IZQ1_9PEZI</name>
<dbReference type="EMBL" id="JAPUUL010004055">
    <property type="protein sequence ID" value="KAJ8120579.1"/>
    <property type="molecule type" value="Genomic_DNA"/>
</dbReference>
<proteinExistence type="predicted"/>
<comment type="caution">
    <text evidence="1">The sequence shown here is derived from an EMBL/GenBank/DDBJ whole genome shotgun (WGS) entry which is preliminary data.</text>
</comment>
<evidence type="ECO:0000313" key="1">
    <source>
        <dbReference type="EMBL" id="KAJ8120579.1"/>
    </source>
</evidence>
<organism evidence="1 2">
    <name type="scientific">Lasiodiplodia mahajangana</name>
    <dbReference type="NCBI Taxonomy" id="1108764"/>
    <lineage>
        <taxon>Eukaryota</taxon>
        <taxon>Fungi</taxon>
        <taxon>Dikarya</taxon>
        <taxon>Ascomycota</taxon>
        <taxon>Pezizomycotina</taxon>
        <taxon>Dothideomycetes</taxon>
        <taxon>Dothideomycetes incertae sedis</taxon>
        <taxon>Botryosphaeriales</taxon>
        <taxon>Botryosphaeriaceae</taxon>
        <taxon>Lasiodiplodia</taxon>
    </lineage>
</organism>
<reference evidence="1" key="1">
    <citation type="submission" date="2022-12" db="EMBL/GenBank/DDBJ databases">
        <title>Genome Sequence of Lasiodiplodia mahajangana.</title>
        <authorList>
            <person name="Buettner E."/>
        </authorList>
    </citation>
    <scope>NUCLEOTIDE SEQUENCE</scope>
    <source>
        <strain evidence="1">VT137</strain>
    </source>
</reference>
<sequence length="120" mass="13520">MATARTIQITPENTGLGHLKQTEAAAKKITELLQEDLEKHHCFFNKEGYHNHISHHLLSLYGIGASPADIQQGYDDNANYQRTPYEVHPDNVDELRDFEKAKAKLGKEECVLPSSPIPQL</sequence>
<keyword evidence="2" id="KW-1185">Reference proteome</keyword>
<accession>A0ACC2IZQ1</accession>
<dbReference type="Proteomes" id="UP001153332">
    <property type="component" value="Unassembled WGS sequence"/>
</dbReference>
<gene>
    <name evidence="1" type="ORF">O1611_g10332</name>
</gene>
<protein>
    <submittedName>
        <fullName evidence="1">Uncharacterized protein</fullName>
    </submittedName>
</protein>
<evidence type="ECO:0000313" key="2">
    <source>
        <dbReference type="Proteomes" id="UP001153332"/>
    </source>
</evidence>